<feature type="transmembrane region" description="Helical" evidence="1">
    <location>
        <begin position="42"/>
        <end position="66"/>
    </location>
</feature>
<feature type="non-terminal residue" evidence="2">
    <location>
        <position position="96"/>
    </location>
</feature>
<protein>
    <submittedName>
        <fullName evidence="2">Uncharacterized protein</fullName>
    </submittedName>
</protein>
<keyword evidence="1" id="KW-0472">Membrane</keyword>
<dbReference type="Proteomes" id="UP001597045">
    <property type="component" value="Unassembled WGS sequence"/>
</dbReference>
<evidence type="ECO:0000313" key="2">
    <source>
        <dbReference type="EMBL" id="MFD1049973.1"/>
    </source>
</evidence>
<evidence type="ECO:0000313" key="3">
    <source>
        <dbReference type="Proteomes" id="UP001597045"/>
    </source>
</evidence>
<gene>
    <name evidence="2" type="ORF">ACFQ1S_32785</name>
</gene>
<accession>A0ABW3MGV3</accession>
<dbReference type="EMBL" id="JBHTIS010002517">
    <property type="protein sequence ID" value="MFD1049973.1"/>
    <property type="molecule type" value="Genomic_DNA"/>
</dbReference>
<keyword evidence="3" id="KW-1185">Reference proteome</keyword>
<sequence length="96" mass="9878">MGEFFQAALGFPAVLLTFLLIVVLLYWVLTLFGVVDMDDDQLAGWGFGGVPLVIVLSVTAVVAWLASLVGTVALTGTSTGVRVGLGVVVLGVATVL</sequence>
<keyword evidence="1" id="KW-0812">Transmembrane</keyword>
<name>A0ABW3MGV3_9PSEU</name>
<feature type="transmembrane region" description="Helical" evidence="1">
    <location>
        <begin position="12"/>
        <end position="35"/>
    </location>
</feature>
<evidence type="ECO:0000256" key="1">
    <source>
        <dbReference type="SAM" id="Phobius"/>
    </source>
</evidence>
<feature type="transmembrane region" description="Helical" evidence="1">
    <location>
        <begin position="72"/>
        <end position="95"/>
    </location>
</feature>
<comment type="caution">
    <text evidence="2">The sequence shown here is derived from an EMBL/GenBank/DDBJ whole genome shotgun (WGS) entry which is preliminary data.</text>
</comment>
<reference evidence="3" key="1">
    <citation type="journal article" date="2019" name="Int. J. Syst. Evol. Microbiol.">
        <title>The Global Catalogue of Microorganisms (GCM) 10K type strain sequencing project: providing services to taxonomists for standard genome sequencing and annotation.</title>
        <authorList>
            <consortium name="The Broad Institute Genomics Platform"/>
            <consortium name="The Broad Institute Genome Sequencing Center for Infectious Disease"/>
            <person name="Wu L."/>
            <person name="Ma J."/>
        </authorList>
    </citation>
    <scope>NUCLEOTIDE SEQUENCE [LARGE SCALE GENOMIC DNA]</scope>
    <source>
        <strain evidence="3">JCM 31486</strain>
    </source>
</reference>
<organism evidence="2 3">
    <name type="scientific">Kibdelosporangium lantanae</name>
    <dbReference type="NCBI Taxonomy" id="1497396"/>
    <lineage>
        <taxon>Bacteria</taxon>
        <taxon>Bacillati</taxon>
        <taxon>Actinomycetota</taxon>
        <taxon>Actinomycetes</taxon>
        <taxon>Pseudonocardiales</taxon>
        <taxon>Pseudonocardiaceae</taxon>
        <taxon>Kibdelosporangium</taxon>
    </lineage>
</organism>
<proteinExistence type="predicted"/>
<keyword evidence="1" id="KW-1133">Transmembrane helix</keyword>